<keyword evidence="1" id="KW-0862">Zinc</keyword>
<name>A0A1F6CA61_HANXR</name>
<keyword evidence="1" id="KW-0863">Zinc-finger</keyword>
<dbReference type="Pfam" id="PF04434">
    <property type="entry name" value="SWIM"/>
    <property type="match status" value="1"/>
</dbReference>
<dbReference type="EMBL" id="MFKF01000355">
    <property type="protein sequence ID" value="OGG45941.1"/>
    <property type="molecule type" value="Genomic_DNA"/>
</dbReference>
<evidence type="ECO:0000256" key="1">
    <source>
        <dbReference type="PROSITE-ProRule" id="PRU00325"/>
    </source>
</evidence>
<reference evidence="3 4" key="1">
    <citation type="journal article" date="2016" name="Nat. Commun.">
        <title>Thousands of microbial genomes shed light on interconnected biogeochemical processes in an aquifer system.</title>
        <authorList>
            <person name="Anantharaman K."/>
            <person name="Brown C.T."/>
            <person name="Hug L.A."/>
            <person name="Sharon I."/>
            <person name="Castelle C.J."/>
            <person name="Probst A.J."/>
            <person name="Thomas B.C."/>
            <person name="Singh A."/>
            <person name="Wilkins M.J."/>
            <person name="Karaoz U."/>
            <person name="Brodie E.L."/>
            <person name="Williams K.H."/>
            <person name="Hubbard S.S."/>
            <person name="Banfield J.F."/>
        </authorList>
    </citation>
    <scope>NUCLEOTIDE SEQUENCE [LARGE SCALE GENOMIC DNA]</scope>
    <source>
        <strain evidence="4">RIFCSPLOWO2_12_FULL_64_10</strain>
    </source>
</reference>
<evidence type="ECO:0000313" key="4">
    <source>
        <dbReference type="Proteomes" id="UP000178606"/>
    </source>
</evidence>
<dbReference type="Proteomes" id="UP000178606">
    <property type="component" value="Unassembled WGS sequence"/>
</dbReference>
<dbReference type="InterPro" id="IPR007527">
    <property type="entry name" value="Znf_SWIM"/>
</dbReference>
<organism evidence="3 4">
    <name type="scientific">Handelsmanbacteria sp. (strain RIFCSPLOWO2_12_FULL_64_10)</name>
    <dbReference type="NCBI Taxonomy" id="1817868"/>
    <lineage>
        <taxon>Bacteria</taxon>
        <taxon>Candidatus Handelsmaniibacteriota</taxon>
    </lineage>
</organism>
<dbReference type="GO" id="GO:0008270">
    <property type="term" value="F:zinc ion binding"/>
    <property type="evidence" value="ECO:0007669"/>
    <property type="project" value="UniProtKB-KW"/>
</dbReference>
<dbReference type="PROSITE" id="PS50966">
    <property type="entry name" value="ZF_SWIM"/>
    <property type="match status" value="1"/>
</dbReference>
<feature type="domain" description="SWIM-type" evidence="2">
    <location>
        <begin position="62"/>
        <end position="98"/>
    </location>
</feature>
<dbReference type="AlphaFoldDB" id="A0A1F6CA61"/>
<sequence>MPAQKKRSSGAGPRLTREALVKAAGPVIFDRADEYVCSEALAKRLVSENVLSAQVYGSAGIYHVRLEVSQRGKPMATCTCPAEMLFCKHAVAVGRTWLEEPETFFDLKTLMAELEGRSKEALIDLIREMAEAYPAALGVLGVEGFEEEPFEEW</sequence>
<proteinExistence type="predicted"/>
<accession>A0A1F6CA61</accession>
<gene>
    <name evidence="3" type="ORF">A3F84_20600</name>
</gene>
<keyword evidence="1" id="KW-0479">Metal-binding</keyword>
<evidence type="ECO:0000259" key="2">
    <source>
        <dbReference type="PROSITE" id="PS50966"/>
    </source>
</evidence>
<comment type="caution">
    <text evidence="3">The sequence shown here is derived from an EMBL/GenBank/DDBJ whole genome shotgun (WGS) entry which is preliminary data.</text>
</comment>
<protein>
    <recommendedName>
        <fullName evidence="2">SWIM-type domain-containing protein</fullName>
    </recommendedName>
</protein>
<evidence type="ECO:0000313" key="3">
    <source>
        <dbReference type="EMBL" id="OGG45941.1"/>
    </source>
</evidence>